<reference evidence="3" key="1">
    <citation type="submission" date="2021-01" db="EMBL/GenBank/DDBJ databases">
        <authorList>
            <person name="Corre E."/>
            <person name="Pelletier E."/>
            <person name="Niang G."/>
            <person name="Scheremetjew M."/>
            <person name="Finn R."/>
            <person name="Kale V."/>
            <person name="Holt S."/>
            <person name="Cochrane G."/>
            <person name="Meng A."/>
            <person name="Brown T."/>
            <person name="Cohen L."/>
        </authorList>
    </citation>
    <scope>NUCLEOTIDE SEQUENCE</scope>
    <source>
        <strain evidence="3">RCC856</strain>
    </source>
</reference>
<organism evidence="3">
    <name type="scientific">Chloropicon laureae</name>
    <dbReference type="NCBI Taxonomy" id="464258"/>
    <lineage>
        <taxon>Eukaryota</taxon>
        <taxon>Viridiplantae</taxon>
        <taxon>Chlorophyta</taxon>
        <taxon>Chloropicophyceae</taxon>
        <taxon>Chloropicales</taxon>
        <taxon>Chloropicaceae</taxon>
        <taxon>Chloropicon</taxon>
    </lineage>
</organism>
<feature type="region of interest" description="Disordered" evidence="1">
    <location>
        <begin position="1"/>
        <end position="43"/>
    </location>
</feature>
<keyword evidence="2" id="KW-0812">Transmembrane</keyword>
<proteinExistence type="predicted"/>
<feature type="transmembrane region" description="Helical" evidence="2">
    <location>
        <begin position="152"/>
        <end position="173"/>
    </location>
</feature>
<keyword evidence="2" id="KW-1133">Transmembrane helix</keyword>
<evidence type="ECO:0000256" key="2">
    <source>
        <dbReference type="SAM" id="Phobius"/>
    </source>
</evidence>
<protein>
    <submittedName>
        <fullName evidence="3">Uncharacterized protein</fullName>
    </submittedName>
</protein>
<accession>A0A7S2Z2U1</accession>
<evidence type="ECO:0000313" key="3">
    <source>
        <dbReference type="EMBL" id="CAE0019103.1"/>
    </source>
</evidence>
<evidence type="ECO:0000256" key="1">
    <source>
        <dbReference type="SAM" id="MobiDB-lite"/>
    </source>
</evidence>
<name>A0A7S2Z2U1_9CHLO</name>
<gene>
    <name evidence="3" type="ORF">CLAU1311_LOCUS4429</name>
</gene>
<keyword evidence="2" id="KW-0472">Membrane</keyword>
<sequence length="174" mass="18600">MVDEGGHARGTRTSCRPAANVAQTWPTPDHRIAAQRTPPHATMPENPFVARARLGLEPAGQGESHEERVAVCEAFVEDSHAYSRSTTPTGGAAFSPKVLFTPFGKIMRTRSGDVVSRKSTLTTFGVSAYSDSPRAQRCCSLESFAHQPRAQFALLALSGFCILATATVAIVSII</sequence>
<dbReference type="EMBL" id="HBHU01006867">
    <property type="protein sequence ID" value="CAE0019103.1"/>
    <property type="molecule type" value="Transcribed_RNA"/>
</dbReference>
<dbReference type="AlphaFoldDB" id="A0A7S2Z2U1"/>